<dbReference type="OrthoDB" id="455474at2"/>
<dbReference type="SUPFAM" id="SSF52540">
    <property type="entry name" value="P-loop containing nucleoside triphosphate hydrolases"/>
    <property type="match status" value="1"/>
</dbReference>
<dbReference type="EMBL" id="RAPF01000004">
    <property type="protein sequence ID" value="RKF21259.1"/>
    <property type="molecule type" value="Genomic_DNA"/>
</dbReference>
<reference evidence="1 2" key="1">
    <citation type="submission" date="2018-09" db="EMBL/GenBank/DDBJ databases">
        <title>Altererythrobacter spongiae sp. nov., isolated from a marine sponge.</title>
        <authorList>
            <person name="Zhuang L."/>
            <person name="Luo L."/>
        </authorList>
    </citation>
    <scope>NUCLEOTIDE SEQUENCE [LARGE SCALE GENOMIC DNA]</scope>
    <source>
        <strain evidence="1 2">HN-Y73</strain>
    </source>
</reference>
<keyword evidence="2" id="KW-1185">Reference proteome</keyword>
<evidence type="ECO:0000313" key="2">
    <source>
        <dbReference type="Proteomes" id="UP000284395"/>
    </source>
</evidence>
<sequence length="290" mass="32786">MEQTVARLIESEGLPADYAKTVDRFWRPLARFIADRAENDGPLLVGINGAQGAGKSTACLFLQHILEERHRLKTVILSLDDLYATRAEREAMARSVHPLFRTRGVPGTHDVALGTAVLKGLLAGKSVTLPRFDKSMDDRAEKGVPVSGPVDVVLFEGWCVGARPMPDISLAEPINRLEAEEDPDSIWRHKINEELTGEYARLFRMIDLLIMFRVPDFEHVRANRRRQEEKLAERSPDGTAIMGEEELLRFISHYERLTRFMLEEMPGRADVTFELDDRQTPKSLPAVLES</sequence>
<dbReference type="Gene3D" id="3.40.50.300">
    <property type="entry name" value="P-loop containing nucleotide triphosphate hydrolases"/>
    <property type="match status" value="1"/>
</dbReference>
<comment type="caution">
    <text evidence="1">The sequence shown here is derived from an EMBL/GenBank/DDBJ whole genome shotgun (WGS) entry which is preliminary data.</text>
</comment>
<dbReference type="InterPro" id="IPR027417">
    <property type="entry name" value="P-loop_NTPase"/>
</dbReference>
<name>A0A420EKP5_9SPHN</name>
<evidence type="ECO:0000313" key="1">
    <source>
        <dbReference type="EMBL" id="RKF21259.1"/>
    </source>
</evidence>
<proteinExistence type="predicted"/>
<dbReference type="PANTHER" id="PTHR10285">
    <property type="entry name" value="URIDINE KINASE"/>
    <property type="match status" value="1"/>
</dbReference>
<gene>
    <name evidence="1" type="ORF">D6851_08730</name>
</gene>
<organism evidence="1 2">
    <name type="scientific">Altericroceibacterium spongiae</name>
    <dbReference type="NCBI Taxonomy" id="2320269"/>
    <lineage>
        <taxon>Bacteria</taxon>
        <taxon>Pseudomonadati</taxon>
        <taxon>Pseudomonadota</taxon>
        <taxon>Alphaproteobacteria</taxon>
        <taxon>Sphingomonadales</taxon>
        <taxon>Erythrobacteraceae</taxon>
        <taxon>Altericroceibacterium</taxon>
    </lineage>
</organism>
<dbReference type="AlphaFoldDB" id="A0A420EKP5"/>
<keyword evidence="1" id="KW-0808">Transferase</keyword>
<dbReference type="GO" id="GO:0016301">
    <property type="term" value="F:kinase activity"/>
    <property type="evidence" value="ECO:0007669"/>
    <property type="project" value="UniProtKB-KW"/>
</dbReference>
<keyword evidence="1" id="KW-0418">Kinase</keyword>
<accession>A0A420EKP5</accession>
<protein>
    <submittedName>
        <fullName evidence="1">Kinase</fullName>
    </submittedName>
</protein>
<dbReference type="Proteomes" id="UP000284395">
    <property type="component" value="Unassembled WGS sequence"/>
</dbReference>